<dbReference type="PROSITE" id="PS50293">
    <property type="entry name" value="TPR_REGION"/>
    <property type="match status" value="1"/>
</dbReference>
<dbReference type="Pfam" id="PF08239">
    <property type="entry name" value="SH3_3"/>
    <property type="match status" value="1"/>
</dbReference>
<name>A0A2H1YJE3_9FLAO</name>
<keyword evidence="2" id="KW-0812">Transmembrane</keyword>
<dbReference type="EMBL" id="OENF01000039">
    <property type="protein sequence ID" value="SOS75598.1"/>
    <property type="molecule type" value="Genomic_DNA"/>
</dbReference>
<keyword evidence="1" id="KW-0802">TPR repeat</keyword>
<feature type="chain" id="PRO_5013614875" description="SH3b domain-containing protein" evidence="3">
    <location>
        <begin position="20"/>
        <end position="251"/>
    </location>
</feature>
<keyword evidence="2" id="KW-1133">Transmembrane helix</keyword>
<dbReference type="SUPFAM" id="SSF48452">
    <property type="entry name" value="TPR-like"/>
    <property type="match status" value="1"/>
</dbReference>
<feature type="transmembrane region" description="Helical" evidence="2">
    <location>
        <begin position="131"/>
        <end position="151"/>
    </location>
</feature>
<dbReference type="Pfam" id="PF00515">
    <property type="entry name" value="TPR_1"/>
    <property type="match status" value="1"/>
</dbReference>
<evidence type="ECO:0000256" key="2">
    <source>
        <dbReference type="SAM" id="Phobius"/>
    </source>
</evidence>
<dbReference type="PROSITE" id="PS51781">
    <property type="entry name" value="SH3B"/>
    <property type="match status" value="1"/>
</dbReference>
<feature type="transmembrane region" description="Helical" evidence="2">
    <location>
        <begin position="160"/>
        <end position="180"/>
    </location>
</feature>
<accession>A0A2H1YJE3</accession>
<evidence type="ECO:0000313" key="5">
    <source>
        <dbReference type="EMBL" id="SOS75598.1"/>
    </source>
</evidence>
<keyword evidence="3" id="KW-0732">Signal</keyword>
<dbReference type="InterPro" id="IPR003646">
    <property type="entry name" value="SH3-like_bac-type"/>
</dbReference>
<dbReference type="Proteomes" id="UP000234211">
    <property type="component" value="Unassembled WGS sequence"/>
</dbReference>
<dbReference type="InterPro" id="IPR011990">
    <property type="entry name" value="TPR-like_helical_dom_sf"/>
</dbReference>
<evidence type="ECO:0000256" key="1">
    <source>
        <dbReference type="PROSITE-ProRule" id="PRU00339"/>
    </source>
</evidence>
<keyword evidence="6" id="KW-1185">Reference proteome</keyword>
<dbReference type="AlphaFoldDB" id="A0A2H1YJE3"/>
<evidence type="ECO:0000256" key="3">
    <source>
        <dbReference type="SAM" id="SignalP"/>
    </source>
</evidence>
<dbReference type="RefSeq" id="WP_233898074.1">
    <property type="nucleotide sequence ID" value="NZ_JAJGWR010000001.1"/>
</dbReference>
<dbReference type="PROSITE" id="PS50005">
    <property type="entry name" value="TPR"/>
    <property type="match status" value="1"/>
</dbReference>
<dbReference type="SMART" id="SM00028">
    <property type="entry name" value="TPR"/>
    <property type="match status" value="2"/>
</dbReference>
<proteinExistence type="predicted"/>
<feature type="domain" description="SH3b" evidence="4">
    <location>
        <begin position="189"/>
        <end position="251"/>
    </location>
</feature>
<feature type="repeat" description="TPR" evidence="1">
    <location>
        <begin position="56"/>
        <end position="89"/>
    </location>
</feature>
<evidence type="ECO:0000313" key="6">
    <source>
        <dbReference type="Proteomes" id="UP000234211"/>
    </source>
</evidence>
<dbReference type="Gene3D" id="1.25.40.10">
    <property type="entry name" value="Tetratricopeptide repeat domain"/>
    <property type="match status" value="1"/>
</dbReference>
<keyword evidence="2" id="KW-0472">Membrane</keyword>
<dbReference type="Gene3D" id="2.30.30.40">
    <property type="entry name" value="SH3 Domains"/>
    <property type="match status" value="1"/>
</dbReference>
<reference evidence="6" key="1">
    <citation type="submission" date="2017-11" db="EMBL/GenBank/DDBJ databases">
        <authorList>
            <person name="Duchaud E."/>
        </authorList>
    </citation>
    <scope>NUCLEOTIDE SEQUENCE [LARGE SCALE GENOMIC DNA]</scope>
    <source>
        <strain evidence="6">Tenacibaculum sp. TNO020</strain>
    </source>
</reference>
<protein>
    <recommendedName>
        <fullName evidence="4">SH3b domain-containing protein</fullName>
    </recommendedName>
</protein>
<evidence type="ECO:0000259" key="4">
    <source>
        <dbReference type="PROSITE" id="PS51781"/>
    </source>
</evidence>
<gene>
    <name evidence="5" type="ORF">TNO020_440385</name>
</gene>
<sequence>MMKQFSVLLLFLITNILLAQTAEELFINANNSYKKGNYTEAIKLYQDIEKTQNVSADVYFNLANAYYKLHKVAPAIYNYEKALQLNPLHQDAQNNLSIAKKLTLDRIEKLPSSLSQKINENFLQKFNYNTWAFFTIIFSFLMAMLFLGYYFSGNPTKKKLFFTSSIISFLLLISCLLITYQQYNQTKNMLEAIIFSEKIDVKNAPTQDAEQLFILHEGTKVQILDTVDSWNKIKLADGKTGWVVAQKIKQL</sequence>
<dbReference type="SMART" id="SM00287">
    <property type="entry name" value="SH3b"/>
    <property type="match status" value="1"/>
</dbReference>
<dbReference type="InterPro" id="IPR019734">
    <property type="entry name" value="TPR_rpt"/>
</dbReference>
<dbReference type="GeneID" id="86941972"/>
<organism evidence="5 6">
    <name type="scientific">Tenacibaculum piscium</name>
    <dbReference type="NCBI Taxonomy" id="1458515"/>
    <lineage>
        <taxon>Bacteria</taxon>
        <taxon>Pseudomonadati</taxon>
        <taxon>Bacteroidota</taxon>
        <taxon>Flavobacteriia</taxon>
        <taxon>Flavobacteriales</taxon>
        <taxon>Flavobacteriaceae</taxon>
        <taxon>Tenacibaculum</taxon>
    </lineage>
</organism>
<feature type="signal peptide" evidence="3">
    <location>
        <begin position="1"/>
        <end position="19"/>
    </location>
</feature>